<evidence type="ECO:0000313" key="2">
    <source>
        <dbReference type="EMBL" id="GBP82019.1"/>
    </source>
</evidence>
<name>A0A4C1Z525_EUMVA</name>
<dbReference type="EMBL" id="BGZK01001543">
    <property type="protein sequence ID" value="GBP82019.1"/>
    <property type="molecule type" value="Genomic_DNA"/>
</dbReference>
<evidence type="ECO:0000313" key="3">
    <source>
        <dbReference type="Proteomes" id="UP000299102"/>
    </source>
</evidence>
<reference evidence="2 3" key="1">
    <citation type="journal article" date="2019" name="Commun. Biol.">
        <title>The bagworm genome reveals a unique fibroin gene that provides high tensile strength.</title>
        <authorList>
            <person name="Kono N."/>
            <person name="Nakamura H."/>
            <person name="Ohtoshi R."/>
            <person name="Tomita M."/>
            <person name="Numata K."/>
            <person name="Arakawa K."/>
        </authorList>
    </citation>
    <scope>NUCLEOTIDE SEQUENCE [LARGE SCALE GENOMIC DNA]</scope>
</reference>
<evidence type="ECO:0000256" key="1">
    <source>
        <dbReference type="SAM" id="MobiDB-lite"/>
    </source>
</evidence>
<gene>
    <name evidence="2" type="ORF">EVAR_52223_1</name>
</gene>
<dbReference type="AlphaFoldDB" id="A0A4C1Z525"/>
<protein>
    <submittedName>
        <fullName evidence="2">Uncharacterized protein</fullName>
    </submittedName>
</protein>
<comment type="caution">
    <text evidence="2">The sequence shown here is derived from an EMBL/GenBank/DDBJ whole genome shotgun (WGS) entry which is preliminary data.</text>
</comment>
<sequence length="89" mass="10015">MRTRAGPLRAAPFVSFCWPKPNRTRRQIERKAPAARRPRAAPAPPAADSAFGRRPRSASSVALILDSSSHSIDSFRQIQHVHLDEYYHP</sequence>
<feature type="region of interest" description="Disordered" evidence="1">
    <location>
        <begin position="22"/>
        <end position="55"/>
    </location>
</feature>
<dbReference type="Proteomes" id="UP000299102">
    <property type="component" value="Unassembled WGS sequence"/>
</dbReference>
<organism evidence="2 3">
    <name type="scientific">Eumeta variegata</name>
    <name type="common">Bagworm moth</name>
    <name type="synonym">Eumeta japonica</name>
    <dbReference type="NCBI Taxonomy" id="151549"/>
    <lineage>
        <taxon>Eukaryota</taxon>
        <taxon>Metazoa</taxon>
        <taxon>Ecdysozoa</taxon>
        <taxon>Arthropoda</taxon>
        <taxon>Hexapoda</taxon>
        <taxon>Insecta</taxon>
        <taxon>Pterygota</taxon>
        <taxon>Neoptera</taxon>
        <taxon>Endopterygota</taxon>
        <taxon>Lepidoptera</taxon>
        <taxon>Glossata</taxon>
        <taxon>Ditrysia</taxon>
        <taxon>Tineoidea</taxon>
        <taxon>Psychidae</taxon>
        <taxon>Oiketicinae</taxon>
        <taxon>Eumeta</taxon>
    </lineage>
</organism>
<proteinExistence type="predicted"/>
<keyword evidence="3" id="KW-1185">Reference proteome</keyword>
<accession>A0A4C1Z525</accession>